<dbReference type="PROSITE" id="PS50089">
    <property type="entry name" value="ZF_RING_2"/>
    <property type="match status" value="1"/>
</dbReference>
<dbReference type="STRING" id="126957.T1JBG8"/>
<dbReference type="InterPro" id="IPR036885">
    <property type="entry name" value="SWIB_MDM2_dom_sf"/>
</dbReference>
<evidence type="ECO:0000256" key="4">
    <source>
        <dbReference type="ARBA" id="ARBA00022771"/>
    </source>
</evidence>
<comment type="subcellular location">
    <subcellularLocation>
        <location evidence="1">Nucleus</location>
    </subcellularLocation>
</comment>
<evidence type="ECO:0000256" key="2">
    <source>
        <dbReference type="ARBA" id="ARBA00005803"/>
    </source>
</evidence>
<organism evidence="11 12">
    <name type="scientific">Strigamia maritima</name>
    <name type="common">European centipede</name>
    <name type="synonym">Geophilus maritimus</name>
    <dbReference type="NCBI Taxonomy" id="126957"/>
    <lineage>
        <taxon>Eukaryota</taxon>
        <taxon>Metazoa</taxon>
        <taxon>Ecdysozoa</taxon>
        <taxon>Arthropoda</taxon>
        <taxon>Myriapoda</taxon>
        <taxon>Chilopoda</taxon>
        <taxon>Pleurostigmophora</taxon>
        <taxon>Geophilomorpha</taxon>
        <taxon>Linotaeniidae</taxon>
        <taxon>Strigamia</taxon>
    </lineage>
</organism>
<dbReference type="Gene3D" id="3.30.40.10">
    <property type="entry name" value="Zinc/RING finger domain, C3HC4 (zinc finger)"/>
    <property type="match status" value="1"/>
</dbReference>
<dbReference type="SUPFAM" id="SSF47592">
    <property type="entry name" value="SWIB/MDM2 domain"/>
    <property type="match status" value="1"/>
</dbReference>
<feature type="region of interest" description="Disordered" evidence="8">
    <location>
        <begin position="320"/>
        <end position="344"/>
    </location>
</feature>
<feature type="region of interest" description="Disordered" evidence="8">
    <location>
        <begin position="114"/>
        <end position="145"/>
    </location>
</feature>
<comment type="similarity">
    <text evidence="2">Belongs to the MDM2/MDM4 family.</text>
</comment>
<dbReference type="InterPro" id="IPR001876">
    <property type="entry name" value="Znf_RanBP2"/>
</dbReference>
<evidence type="ECO:0000259" key="9">
    <source>
        <dbReference type="PROSITE" id="PS50089"/>
    </source>
</evidence>
<protein>
    <submittedName>
        <fullName evidence="11">Uncharacterized protein</fullName>
    </submittedName>
</protein>
<keyword evidence="5" id="KW-0862">Zinc</keyword>
<keyword evidence="12" id="KW-1185">Reference proteome</keyword>
<feature type="compositionally biased region" description="Basic residues" evidence="8">
    <location>
        <begin position="323"/>
        <end position="342"/>
    </location>
</feature>
<dbReference type="EMBL" id="JH432010">
    <property type="status" value="NOT_ANNOTATED_CDS"/>
    <property type="molecule type" value="Genomic_DNA"/>
</dbReference>
<evidence type="ECO:0000313" key="11">
    <source>
        <dbReference type="EnsemblMetazoa" id="SMAR011114-PA"/>
    </source>
</evidence>
<dbReference type="EnsemblMetazoa" id="SMAR011114-RA">
    <property type="protein sequence ID" value="SMAR011114-PA"/>
    <property type="gene ID" value="SMAR011114"/>
</dbReference>
<dbReference type="CDD" id="cd16646">
    <property type="entry name" value="mRING-HC-C2H2C4_MDM2-like"/>
    <property type="match status" value="1"/>
</dbReference>
<evidence type="ECO:0000256" key="1">
    <source>
        <dbReference type="ARBA" id="ARBA00004123"/>
    </source>
</evidence>
<dbReference type="GO" id="GO:0061630">
    <property type="term" value="F:ubiquitin protein ligase activity"/>
    <property type="evidence" value="ECO:0007669"/>
    <property type="project" value="TreeGrafter"/>
</dbReference>
<dbReference type="PhylomeDB" id="T1JBG8"/>
<dbReference type="PIRSF" id="PIRSF006748">
    <property type="entry name" value="p53_MDM_2/4"/>
    <property type="match status" value="1"/>
</dbReference>
<dbReference type="PANTHER" id="PTHR46858:SF5">
    <property type="entry name" value="E3 UBIQUITIN-PROTEIN LIGASE APD1-RELATED"/>
    <property type="match status" value="1"/>
</dbReference>
<evidence type="ECO:0000256" key="3">
    <source>
        <dbReference type="ARBA" id="ARBA00022723"/>
    </source>
</evidence>
<evidence type="ECO:0000256" key="5">
    <source>
        <dbReference type="ARBA" id="ARBA00022833"/>
    </source>
</evidence>
<dbReference type="InterPro" id="IPR036443">
    <property type="entry name" value="Znf_RanBP2_sf"/>
</dbReference>
<reference evidence="12" key="1">
    <citation type="submission" date="2011-05" db="EMBL/GenBank/DDBJ databases">
        <authorList>
            <person name="Richards S.R."/>
            <person name="Qu J."/>
            <person name="Jiang H."/>
            <person name="Jhangiani S.N."/>
            <person name="Agravi P."/>
            <person name="Goodspeed R."/>
            <person name="Gross S."/>
            <person name="Mandapat C."/>
            <person name="Jackson L."/>
            <person name="Mathew T."/>
            <person name="Pu L."/>
            <person name="Thornton R."/>
            <person name="Saada N."/>
            <person name="Wilczek-Boney K.B."/>
            <person name="Lee S."/>
            <person name="Kovar C."/>
            <person name="Wu Y."/>
            <person name="Scherer S.E."/>
            <person name="Worley K.C."/>
            <person name="Muzny D.M."/>
            <person name="Gibbs R."/>
        </authorList>
    </citation>
    <scope>NUCLEOTIDE SEQUENCE</scope>
    <source>
        <strain evidence="12">Brora</strain>
    </source>
</reference>
<sequence>MNSIASRNTENNAINVAPPVVQKYYTVKPELLKLFESVGAQGKMYFSALELKHFLGEYIKAKRLLDPSNCLRIDAANDPLGQVFGQDKFHAMWALQRLYSFLIPLGTAADSAIDSGNGQQIDSGNSQHTDSDDSALKRKSDDDCPNPNAKKSCNEYFFDVCLPPKPDSEAETIYSLQGYETAVAKDTTDDEYFSSVVNDDNDDDDNAVLTDWDNQLDADDFFENELEVEFEYEVSSLPSDLDSDTAPSVGDAMEFIRQTVETDIDFWADSSNQGDEATSEDPDITDCDKWMCKNCQSLNNPTIRYCEKCWQLRHNWLPESRPRPPKRLRKKRKRDSQRRKNRTNTFKQMELQVFNEEAMAGPSSQDTSNKSNESLCALCFDRPSDGCIVHGSTGHMIGCYKCLKTLKHNDKPCPICRAPIQKVIRVFKE</sequence>
<keyword evidence="4 7" id="KW-0863">Zinc-finger</keyword>
<name>T1JBG8_STRMM</name>
<evidence type="ECO:0000256" key="8">
    <source>
        <dbReference type="SAM" id="MobiDB-lite"/>
    </source>
</evidence>
<dbReference type="InterPro" id="IPR003121">
    <property type="entry name" value="SWIB_MDM2_domain"/>
</dbReference>
<dbReference type="GO" id="GO:0043066">
    <property type="term" value="P:negative regulation of apoptotic process"/>
    <property type="evidence" value="ECO:0007669"/>
    <property type="project" value="InterPro"/>
</dbReference>
<dbReference type="eggNOG" id="ENOG502QQNV">
    <property type="taxonomic scope" value="Eukaryota"/>
</dbReference>
<dbReference type="PROSITE" id="PS01358">
    <property type="entry name" value="ZF_RANBP2_1"/>
    <property type="match status" value="1"/>
</dbReference>
<feature type="compositionally biased region" description="Basic and acidic residues" evidence="8">
    <location>
        <begin position="129"/>
        <end position="142"/>
    </location>
</feature>
<dbReference type="SUPFAM" id="SSF57850">
    <property type="entry name" value="RING/U-box"/>
    <property type="match status" value="1"/>
</dbReference>
<dbReference type="GO" id="GO:0005634">
    <property type="term" value="C:nucleus"/>
    <property type="evidence" value="ECO:0007669"/>
    <property type="project" value="UniProtKB-SubCell"/>
</dbReference>
<reference evidence="11" key="2">
    <citation type="submission" date="2015-02" db="UniProtKB">
        <authorList>
            <consortium name="EnsemblMetazoa"/>
        </authorList>
    </citation>
    <scope>IDENTIFICATION</scope>
</reference>
<evidence type="ECO:0000259" key="10">
    <source>
        <dbReference type="PROSITE" id="PS51925"/>
    </source>
</evidence>
<dbReference type="GO" id="GO:0051726">
    <property type="term" value="P:regulation of cell cycle"/>
    <property type="evidence" value="ECO:0007669"/>
    <property type="project" value="InterPro"/>
</dbReference>
<proteinExistence type="inferred from homology"/>
<dbReference type="PROSITE" id="PS51925">
    <property type="entry name" value="SWIB_MDM2"/>
    <property type="match status" value="1"/>
</dbReference>
<feature type="domain" description="RING-type" evidence="9">
    <location>
        <begin position="376"/>
        <end position="417"/>
    </location>
</feature>
<feature type="compositionally biased region" description="Polar residues" evidence="8">
    <location>
        <begin position="114"/>
        <end position="128"/>
    </location>
</feature>
<evidence type="ECO:0000313" key="12">
    <source>
        <dbReference type="Proteomes" id="UP000014500"/>
    </source>
</evidence>
<evidence type="ECO:0000256" key="7">
    <source>
        <dbReference type="PROSITE-ProRule" id="PRU00175"/>
    </source>
</evidence>
<evidence type="ECO:0000256" key="6">
    <source>
        <dbReference type="ARBA" id="ARBA00023242"/>
    </source>
</evidence>
<dbReference type="PANTHER" id="PTHR46858">
    <property type="entry name" value="OS05G0521000 PROTEIN"/>
    <property type="match status" value="1"/>
</dbReference>
<keyword evidence="3" id="KW-0479">Metal-binding</keyword>
<dbReference type="GO" id="GO:0016567">
    <property type="term" value="P:protein ubiquitination"/>
    <property type="evidence" value="ECO:0007669"/>
    <property type="project" value="TreeGrafter"/>
</dbReference>
<dbReference type="SUPFAM" id="SSF90209">
    <property type="entry name" value="Ran binding protein zinc finger-like"/>
    <property type="match status" value="1"/>
</dbReference>
<feature type="domain" description="DM2" evidence="10">
    <location>
        <begin position="23"/>
        <end position="104"/>
    </location>
</feature>
<keyword evidence="6" id="KW-0539">Nucleus</keyword>
<dbReference type="HOGENOM" id="CLU_043544_2_0_1"/>
<dbReference type="InterPro" id="IPR001841">
    <property type="entry name" value="Znf_RING"/>
</dbReference>
<dbReference type="Gene3D" id="2.30.30.380">
    <property type="entry name" value="Zn-finger domain of Sec23/24"/>
    <property type="match status" value="1"/>
</dbReference>
<dbReference type="AlphaFoldDB" id="T1JBG8"/>
<dbReference type="GO" id="GO:0008270">
    <property type="term" value="F:zinc ion binding"/>
    <property type="evidence" value="ECO:0007669"/>
    <property type="project" value="UniProtKB-KW"/>
</dbReference>
<dbReference type="Pfam" id="PF13920">
    <property type="entry name" value="zf-C3HC4_3"/>
    <property type="match status" value="1"/>
</dbReference>
<dbReference type="Gene3D" id="1.10.245.10">
    <property type="entry name" value="SWIB/MDM2 domain"/>
    <property type="match status" value="1"/>
</dbReference>
<dbReference type="Proteomes" id="UP000014500">
    <property type="component" value="Unassembled WGS sequence"/>
</dbReference>
<dbReference type="InterPro" id="IPR016495">
    <property type="entry name" value="p53_neg-reg_MDM_2/4"/>
</dbReference>
<accession>T1JBG8</accession>
<dbReference type="InterPro" id="IPR013083">
    <property type="entry name" value="Znf_RING/FYVE/PHD"/>
</dbReference>